<gene>
    <name evidence="8" type="ORF">KIPB_006122</name>
</gene>
<feature type="compositionally biased region" description="Polar residues" evidence="6">
    <location>
        <begin position="1146"/>
        <end position="1158"/>
    </location>
</feature>
<dbReference type="Gene3D" id="1.10.510.10">
    <property type="entry name" value="Transferase(Phosphotransferase) domain 1"/>
    <property type="match status" value="1"/>
</dbReference>
<dbReference type="GO" id="GO:0005524">
    <property type="term" value="F:ATP binding"/>
    <property type="evidence" value="ECO:0007669"/>
    <property type="project" value="UniProtKB-KW"/>
</dbReference>
<accession>A0A9K3GJ06</accession>
<proteinExistence type="inferred from homology"/>
<dbReference type="PROSITE" id="PS50011">
    <property type="entry name" value="PROTEIN_KINASE_DOM"/>
    <property type="match status" value="1"/>
</dbReference>
<name>A0A9K3GJ06_9EUKA</name>
<dbReference type="InterPro" id="IPR050339">
    <property type="entry name" value="CC_SR_Kinase"/>
</dbReference>
<feature type="region of interest" description="Disordered" evidence="6">
    <location>
        <begin position="1100"/>
        <end position="1168"/>
    </location>
</feature>
<reference evidence="8 9" key="1">
    <citation type="journal article" date="2018" name="PLoS ONE">
        <title>The draft genome of Kipferlia bialata reveals reductive genome evolution in fornicate parasites.</title>
        <authorList>
            <person name="Tanifuji G."/>
            <person name="Takabayashi S."/>
            <person name="Kume K."/>
            <person name="Takagi M."/>
            <person name="Nakayama T."/>
            <person name="Kamikawa R."/>
            <person name="Inagaki Y."/>
            <person name="Hashimoto T."/>
        </authorList>
    </citation>
    <scope>NUCLEOTIDE SEQUENCE [LARGE SCALE GENOMIC DNA]</scope>
    <source>
        <strain evidence="8">NY0173</strain>
    </source>
</reference>
<keyword evidence="4" id="KW-0067">ATP-binding</keyword>
<dbReference type="GO" id="GO:0005634">
    <property type="term" value="C:nucleus"/>
    <property type="evidence" value="ECO:0007669"/>
    <property type="project" value="TreeGrafter"/>
</dbReference>
<comment type="similarity">
    <text evidence="5">Belongs to the protein kinase superfamily. Ser/Thr protein kinase family. GCN2 subfamily.</text>
</comment>
<keyword evidence="1" id="KW-0808">Transferase</keyword>
<evidence type="ECO:0000259" key="7">
    <source>
        <dbReference type="PROSITE" id="PS50011"/>
    </source>
</evidence>
<evidence type="ECO:0000256" key="1">
    <source>
        <dbReference type="ARBA" id="ARBA00022679"/>
    </source>
</evidence>
<dbReference type="PROSITE" id="PS00108">
    <property type="entry name" value="PROTEIN_KINASE_ST"/>
    <property type="match status" value="1"/>
</dbReference>
<dbReference type="GO" id="GO:0004672">
    <property type="term" value="F:protein kinase activity"/>
    <property type="evidence" value="ECO:0007669"/>
    <property type="project" value="InterPro"/>
</dbReference>
<dbReference type="Pfam" id="PF00069">
    <property type="entry name" value="Pkinase"/>
    <property type="match status" value="1"/>
</dbReference>
<dbReference type="SMART" id="SM00220">
    <property type="entry name" value="S_TKc"/>
    <property type="match status" value="1"/>
</dbReference>
<dbReference type="EMBL" id="BDIP01001533">
    <property type="protein sequence ID" value="GIQ84597.1"/>
    <property type="molecule type" value="Genomic_DNA"/>
</dbReference>
<dbReference type="InterPro" id="IPR011009">
    <property type="entry name" value="Kinase-like_dom_sf"/>
</dbReference>
<evidence type="ECO:0000256" key="5">
    <source>
        <dbReference type="ARBA" id="ARBA00037982"/>
    </source>
</evidence>
<organism evidence="8 9">
    <name type="scientific">Kipferlia bialata</name>
    <dbReference type="NCBI Taxonomy" id="797122"/>
    <lineage>
        <taxon>Eukaryota</taxon>
        <taxon>Metamonada</taxon>
        <taxon>Carpediemonas-like organisms</taxon>
        <taxon>Kipferlia</taxon>
    </lineage>
</organism>
<sequence>MEQILVGLRDLDEQSLIHRDIKPDNIMVDIRDDGADVHFVDLGLCKPMYHEASITATFDVGNPLYRAPECYPYSADARPNGSPPDQYGDPQYGTKADLFSAGLIFNQMIHPHWVLSEVQDREDLRLVHKEGHFGVLTDEETGVPGLAAIINSMVETDPAMRGSVGDLLDQMTALRIREETRRLNGGMASLPACPAGVLCPDLTATHRQRWYHPTNPPSYTESPDPFAGPLFHTGEGVQVCCDGQQCPFLIAYLDGNTSHRVMDHISVRIHLPREPCDGVSCPLDMPGVPHLWEAHLWEYSHKGIPDIRSACGDGCKRWTDIRHVKQRAHSPSPLPLALGSPAVPADFRRNYQSMRVKTPSYSISNLVPVVQALRPTHRLSLATLELVLGTGFLMSRQQQKRISEPGFLSKRARLHPYIQTLPKGKRSVVADYMEVCTALRLADTGVSTMGYHERLQKDSLATALGDEQCRQLDVLCQRIVTAASTVSQKATGIGYEVDHLVSTDDSIFTVIGPNTNHRYGEALIVFRPSVMRHPHSDCHWSAATFYVTQAESMHQCGRPFLALPGKPLSQERVDNYHRNRFSVAERGTTQLLADEMVSMLKYAHLPPTERGAVEAMCDPNVWESHTLIEGHLPSTLGLDYVQHVVLDTAGYDSLSEESRHVLEMLPKGSLVVTDWDRYKKCLSNEYGGTEVGYQFGVGTESVRIPGIIPLETDPATYIVFSCHGQVYLNLSPLDTGVTTCVTIRFLEDSVDVCPASIEDARDSLPSDSVSSSDLCHLSLDKLSFRRYRVRVTKDAVEVERIGQQKQTTMPALTLRRRNLLEPVDYAVRFASSSEGEVSSVEGCILTTDKEETLLPVKGEMGSTVMLPGDDMTIEYVNVNHGLECWNSIGCSMYHDKDNIDQSHVAAYTHVCHYGSRCKKKGRYKHDKNFLHPKRPMCTLGADCQSRLGDMGHRLAFEHPDIQVEVDGVMQSVRVLDVPYHCSLGEDCPQIADPVHLAKYSHWPMDLKRKPPDSLLTSFPSVSGSRSGSGSGSGSTKPDASGLGRKSCQYEIPYWTEEDALRYAERETLLHCTCQCDASGCVDASGLRCAVCHQQRENIGDVDASGLGRPSSASQDDSSGGVDASGLGRPVHPETDRETPPRAPETDSASLTDPSTSCHSDGMTEIHPKHFEDLPLGSPARDLLQELHSMPRVSAQRIEDHEIEIDCLEFRLQRLKGTRLLERSASVESRLKAHRSELASLLDSMKERERMTQKLRSYTHIEQVALVLGVPQTPSQPETQGKE</sequence>
<dbReference type="InterPro" id="IPR000719">
    <property type="entry name" value="Prot_kinase_dom"/>
</dbReference>
<feature type="region of interest" description="Disordered" evidence="6">
    <location>
        <begin position="1013"/>
        <end position="1042"/>
    </location>
</feature>
<feature type="domain" description="Protein kinase" evidence="7">
    <location>
        <begin position="1"/>
        <end position="174"/>
    </location>
</feature>
<keyword evidence="3" id="KW-0418">Kinase</keyword>
<evidence type="ECO:0000256" key="3">
    <source>
        <dbReference type="ARBA" id="ARBA00022777"/>
    </source>
</evidence>
<comment type="caution">
    <text evidence="8">The sequence shown here is derived from an EMBL/GenBank/DDBJ whole genome shotgun (WGS) entry which is preliminary data.</text>
</comment>
<evidence type="ECO:0000256" key="2">
    <source>
        <dbReference type="ARBA" id="ARBA00022741"/>
    </source>
</evidence>
<evidence type="ECO:0000313" key="9">
    <source>
        <dbReference type="Proteomes" id="UP000265618"/>
    </source>
</evidence>
<evidence type="ECO:0000256" key="6">
    <source>
        <dbReference type="SAM" id="MobiDB-lite"/>
    </source>
</evidence>
<dbReference type="PANTHER" id="PTHR11042">
    <property type="entry name" value="EUKARYOTIC TRANSLATION INITIATION FACTOR 2-ALPHA KINASE EIF2-ALPHA KINASE -RELATED"/>
    <property type="match status" value="1"/>
</dbReference>
<keyword evidence="2" id="KW-0547">Nucleotide-binding</keyword>
<dbReference type="InterPro" id="IPR008271">
    <property type="entry name" value="Ser/Thr_kinase_AS"/>
</dbReference>
<dbReference type="GO" id="GO:0005737">
    <property type="term" value="C:cytoplasm"/>
    <property type="evidence" value="ECO:0007669"/>
    <property type="project" value="TreeGrafter"/>
</dbReference>
<evidence type="ECO:0000313" key="8">
    <source>
        <dbReference type="EMBL" id="GIQ84597.1"/>
    </source>
</evidence>
<dbReference type="SUPFAM" id="SSF56112">
    <property type="entry name" value="Protein kinase-like (PK-like)"/>
    <property type="match status" value="1"/>
</dbReference>
<feature type="compositionally biased region" description="Basic and acidic residues" evidence="6">
    <location>
        <begin position="1130"/>
        <end position="1139"/>
    </location>
</feature>
<dbReference type="Proteomes" id="UP000265618">
    <property type="component" value="Unassembled WGS sequence"/>
</dbReference>
<protein>
    <recommendedName>
        <fullName evidence="7">Protein kinase domain-containing protein</fullName>
    </recommendedName>
</protein>
<keyword evidence="9" id="KW-1185">Reference proteome</keyword>
<dbReference type="OrthoDB" id="9977239at2759"/>
<evidence type="ECO:0000256" key="4">
    <source>
        <dbReference type="ARBA" id="ARBA00022840"/>
    </source>
</evidence>